<dbReference type="Proteomes" id="UP000051950">
    <property type="component" value="Unassembled WGS sequence"/>
</dbReference>
<dbReference type="AlphaFoldDB" id="A0A0T5VVA6"/>
<keyword evidence="2" id="KW-1185">Reference proteome</keyword>
<accession>A0A0T5VVA6</accession>
<proteinExistence type="predicted"/>
<reference evidence="1 2" key="1">
    <citation type="submission" date="2015-11" db="EMBL/GenBank/DDBJ databases">
        <title>Sequence of Pedobacter ginsenosidimutans.</title>
        <authorList>
            <person name="Carson E."/>
            <person name="Keyser V."/>
            <person name="Newman J."/>
            <person name="Miller J."/>
        </authorList>
    </citation>
    <scope>NUCLEOTIDE SEQUENCE [LARGE SCALE GENOMIC DNA]</scope>
    <source>
        <strain evidence="1 2">KACC 14530</strain>
    </source>
</reference>
<dbReference type="OrthoDB" id="9910616at2"/>
<sequence>MSGLDLTQFNVSITQVSIANKKLTKSIFNQIEYGNCFDEKMNFIGDPVYGYVKDKDYRYLLWTIGGKLRRTGLTKYYDLKTNVENASLENTEWFLRNTKLEYEMYDDYRDSLSEGLKDHKRYIKLVTKTKDFLKGLVYKQIYL</sequence>
<dbReference type="EMBL" id="LMZQ01000001">
    <property type="protein sequence ID" value="KRT17802.1"/>
    <property type="molecule type" value="Genomic_DNA"/>
</dbReference>
<dbReference type="RefSeq" id="WP_057930431.1">
    <property type="nucleotide sequence ID" value="NZ_LMZQ01000001.1"/>
</dbReference>
<gene>
    <name evidence="1" type="ORF">ASU31_00440</name>
</gene>
<evidence type="ECO:0000313" key="2">
    <source>
        <dbReference type="Proteomes" id="UP000051950"/>
    </source>
</evidence>
<name>A0A0T5VVA6_9SPHI</name>
<comment type="caution">
    <text evidence="1">The sequence shown here is derived from an EMBL/GenBank/DDBJ whole genome shotgun (WGS) entry which is preliminary data.</text>
</comment>
<organism evidence="1 2">
    <name type="scientific">Pedobacter ginsenosidimutans</name>
    <dbReference type="NCBI Taxonomy" id="687842"/>
    <lineage>
        <taxon>Bacteria</taxon>
        <taxon>Pseudomonadati</taxon>
        <taxon>Bacteroidota</taxon>
        <taxon>Sphingobacteriia</taxon>
        <taxon>Sphingobacteriales</taxon>
        <taxon>Sphingobacteriaceae</taxon>
        <taxon>Pedobacter</taxon>
    </lineage>
</organism>
<protein>
    <submittedName>
        <fullName evidence="1">Uncharacterized protein</fullName>
    </submittedName>
</protein>
<evidence type="ECO:0000313" key="1">
    <source>
        <dbReference type="EMBL" id="KRT17802.1"/>
    </source>
</evidence>